<dbReference type="VEuPathDB" id="FungiDB:CLUG_03328"/>
<dbReference type="KEGG" id="clu:CLUG_03328"/>
<dbReference type="HOGENOM" id="CLU_1434316_0_0_1"/>
<sequence>MPKLRRMPRMIPHGNQRNTLALAFVSSVPAALRRRATRRWLLSTSTKVPSWFVRRLSICLPYKQRQTSRHTNFMMSKMSSALVCVGALYMSTSVRRKPKEKPMASMRKATSSEARFSAEKTATEPGKSLGTDESGVVMVVFCSGAAEESERRLETRTDVGITSWRRRSRQTALTLSVESRRSDILPGDI</sequence>
<dbReference type="EMBL" id="CH408079">
    <property type="protein sequence ID" value="EEQ39199.1"/>
    <property type="molecule type" value="Genomic_DNA"/>
</dbReference>
<evidence type="ECO:0000256" key="1">
    <source>
        <dbReference type="SAM" id="MobiDB-lite"/>
    </source>
</evidence>
<feature type="region of interest" description="Disordered" evidence="1">
    <location>
        <begin position="96"/>
        <end position="129"/>
    </location>
</feature>
<reference evidence="2 3" key="1">
    <citation type="journal article" date="2009" name="Nature">
        <title>Evolution of pathogenicity and sexual reproduction in eight Candida genomes.</title>
        <authorList>
            <person name="Butler G."/>
            <person name="Rasmussen M.D."/>
            <person name="Lin M.F."/>
            <person name="Santos M.A."/>
            <person name="Sakthikumar S."/>
            <person name="Munro C.A."/>
            <person name="Rheinbay E."/>
            <person name="Grabherr M."/>
            <person name="Forche A."/>
            <person name="Reedy J.L."/>
            <person name="Agrafioti I."/>
            <person name="Arnaud M.B."/>
            <person name="Bates S."/>
            <person name="Brown A.J."/>
            <person name="Brunke S."/>
            <person name="Costanzo M.C."/>
            <person name="Fitzpatrick D.A."/>
            <person name="de Groot P.W."/>
            <person name="Harris D."/>
            <person name="Hoyer L.L."/>
            <person name="Hube B."/>
            <person name="Klis F.M."/>
            <person name="Kodira C."/>
            <person name="Lennard N."/>
            <person name="Logue M.E."/>
            <person name="Martin R."/>
            <person name="Neiman A.M."/>
            <person name="Nikolaou E."/>
            <person name="Quail M.A."/>
            <person name="Quinn J."/>
            <person name="Santos M.C."/>
            <person name="Schmitzberger F.F."/>
            <person name="Sherlock G."/>
            <person name="Shah P."/>
            <person name="Silverstein K.A."/>
            <person name="Skrzypek M.S."/>
            <person name="Soll D."/>
            <person name="Staggs R."/>
            <person name="Stansfield I."/>
            <person name="Stumpf M.P."/>
            <person name="Sudbery P.E."/>
            <person name="Srikantha T."/>
            <person name="Zeng Q."/>
            <person name="Berman J."/>
            <person name="Berriman M."/>
            <person name="Heitman J."/>
            <person name="Gow N.A."/>
            <person name="Lorenz M.C."/>
            <person name="Birren B.W."/>
            <person name="Kellis M."/>
            <person name="Cuomo C.A."/>
        </authorList>
    </citation>
    <scope>NUCLEOTIDE SEQUENCE [LARGE SCALE GENOMIC DNA]</scope>
    <source>
        <strain evidence="2 3">ATCC 42720</strain>
    </source>
</reference>
<accession>C4Y594</accession>
<dbReference type="Proteomes" id="UP000007703">
    <property type="component" value="Unassembled WGS sequence"/>
</dbReference>
<protein>
    <submittedName>
        <fullName evidence="2">Uncharacterized protein</fullName>
    </submittedName>
</protein>
<organism evidence="2 3">
    <name type="scientific">Clavispora lusitaniae (strain ATCC 42720)</name>
    <name type="common">Yeast</name>
    <name type="synonym">Candida lusitaniae</name>
    <dbReference type="NCBI Taxonomy" id="306902"/>
    <lineage>
        <taxon>Eukaryota</taxon>
        <taxon>Fungi</taxon>
        <taxon>Dikarya</taxon>
        <taxon>Ascomycota</taxon>
        <taxon>Saccharomycotina</taxon>
        <taxon>Pichiomycetes</taxon>
        <taxon>Metschnikowiaceae</taxon>
        <taxon>Clavispora</taxon>
    </lineage>
</organism>
<name>C4Y594_CLAL4</name>
<gene>
    <name evidence="2" type="ORF">CLUG_03328</name>
</gene>
<dbReference type="InParanoid" id="C4Y594"/>
<proteinExistence type="predicted"/>
<dbReference type="AlphaFoldDB" id="C4Y594"/>
<evidence type="ECO:0000313" key="3">
    <source>
        <dbReference type="Proteomes" id="UP000007703"/>
    </source>
</evidence>
<evidence type="ECO:0000313" key="2">
    <source>
        <dbReference type="EMBL" id="EEQ39199.1"/>
    </source>
</evidence>